<dbReference type="PANTHER" id="PTHR12345">
    <property type="entry name" value="SYNTENIN RELATED"/>
    <property type="match status" value="1"/>
</dbReference>
<evidence type="ECO:0000259" key="2">
    <source>
        <dbReference type="PROSITE" id="PS50106"/>
    </source>
</evidence>
<protein>
    <recommendedName>
        <fullName evidence="2">PDZ domain-containing protein</fullName>
    </recommendedName>
</protein>
<dbReference type="SUPFAM" id="SSF50156">
    <property type="entry name" value="PDZ domain-like"/>
    <property type="match status" value="2"/>
</dbReference>
<dbReference type="InterPro" id="IPR036034">
    <property type="entry name" value="PDZ_sf"/>
</dbReference>
<dbReference type="PANTHER" id="PTHR12345:SF3">
    <property type="entry name" value="PDZ DOMAIN-CONTAINING PROTEIN"/>
    <property type="match status" value="1"/>
</dbReference>
<name>A0A7R9GFF3_9CRUS</name>
<dbReference type="Pfam" id="PF17820">
    <property type="entry name" value="PDZ_6"/>
    <property type="match status" value="1"/>
</dbReference>
<keyword evidence="4" id="KW-1185">Reference proteome</keyword>
<feature type="domain" description="PDZ" evidence="2">
    <location>
        <begin position="129"/>
        <end position="208"/>
    </location>
</feature>
<dbReference type="GO" id="GO:0005737">
    <property type="term" value="C:cytoplasm"/>
    <property type="evidence" value="ECO:0007669"/>
    <property type="project" value="TreeGrafter"/>
</dbReference>
<dbReference type="AlphaFoldDB" id="A0A7R9GFF3"/>
<accession>A0A7R9GFF3</accession>
<evidence type="ECO:0000313" key="4">
    <source>
        <dbReference type="Proteomes" id="UP000678499"/>
    </source>
</evidence>
<dbReference type="EMBL" id="OA883334">
    <property type="protein sequence ID" value="CAD7278623.1"/>
    <property type="molecule type" value="Genomic_DNA"/>
</dbReference>
<dbReference type="InterPro" id="IPR041489">
    <property type="entry name" value="PDZ_6"/>
</dbReference>
<gene>
    <name evidence="3" type="ORF">NMOB1V02_LOCUS6322</name>
</gene>
<feature type="domain" description="PDZ" evidence="2">
    <location>
        <begin position="213"/>
        <end position="288"/>
    </location>
</feature>
<proteinExistence type="predicted"/>
<keyword evidence="1" id="KW-0677">Repeat</keyword>
<dbReference type="SMART" id="SM00228">
    <property type="entry name" value="PDZ"/>
    <property type="match status" value="2"/>
</dbReference>
<dbReference type="InterPro" id="IPR001478">
    <property type="entry name" value="PDZ"/>
</dbReference>
<evidence type="ECO:0000256" key="1">
    <source>
        <dbReference type="ARBA" id="ARBA00022737"/>
    </source>
</evidence>
<sequence length="313" mass="33879">MPLYPTLEDLNAHQMVTAQNRADFAPQPSAPYPVSPIHSAASAPALDSSYVHSATALYPNLEDDYMGFDLRALREAANHVDSRVAAVRAPEHVALNNAHNSSALNRFVAPLSGTSVGLKRAQVTHGIREVILCKDATGKIGLRAKAVSCGVFVQLVTKNSPAALAGIRFGDQILQIDGETVAGYSMEKTHKIFNNCGVNGIRIVIRDRPFERTVTLHKSSDGFVGFQFKEGQIISIVKESSAARNGLLTDHHLLEIDGQNVVGLKDKEITKLIQDAGNVVTVTVMPSLLFGHIMKEMAFSLVKSSMDHGVRDF</sequence>
<evidence type="ECO:0000313" key="3">
    <source>
        <dbReference type="EMBL" id="CAD7278623.1"/>
    </source>
</evidence>
<dbReference type="PROSITE" id="PS50106">
    <property type="entry name" value="PDZ"/>
    <property type="match status" value="2"/>
</dbReference>
<dbReference type="Gene3D" id="2.30.42.10">
    <property type="match status" value="2"/>
</dbReference>
<dbReference type="FunFam" id="2.30.42.10:FF:000043">
    <property type="entry name" value="Syntenin-1 isoform X1"/>
    <property type="match status" value="1"/>
</dbReference>
<dbReference type="Pfam" id="PF00595">
    <property type="entry name" value="PDZ"/>
    <property type="match status" value="1"/>
</dbReference>
<dbReference type="CDD" id="cd06794">
    <property type="entry name" value="PDZ2_syntenin-like"/>
    <property type="match status" value="1"/>
</dbReference>
<dbReference type="CDD" id="cd06721">
    <property type="entry name" value="PDZ1_syntenin-like"/>
    <property type="match status" value="1"/>
</dbReference>
<dbReference type="EMBL" id="CAJPEX010001297">
    <property type="protein sequence ID" value="CAG0918775.1"/>
    <property type="molecule type" value="Genomic_DNA"/>
</dbReference>
<organism evidence="3">
    <name type="scientific">Notodromas monacha</name>
    <dbReference type="NCBI Taxonomy" id="399045"/>
    <lineage>
        <taxon>Eukaryota</taxon>
        <taxon>Metazoa</taxon>
        <taxon>Ecdysozoa</taxon>
        <taxon>Arthropoda</taxon>
        <taxon>Crustacea</taxon>
        <taxon>Oligostraca</taxon>
        <taxon>Ostracoda</taxon>
        <taxon>Podocopa</taxon>
        <taxon>Podocopida</taxon>
        <taxon>Cypridocopina</taxon>
        <taxon>Cypridoidea</taxon>
        <taxon>Cyprididae</taxon>
        <taxon>Notodromas</taxon>
    </lineage>
</organism>
<reference evidence="3" key="1">
    <citation type="submission" date="2020-11" db="EMBL/GenBank/DDBJ databases">
        <authorList>
            <person name="Tran Van P."/>
        </authorList>
    </citation>
    <scope>NUCLEOTIDE SEQUENCE</scope>
</reference>
<dbReference type="Proteomes" id="UP000678499">
    <property type="component" value="Unassembled WGS sequence"/>
</dbReference>
<dbReference type="InterPro" id="IPR051230">
    <property type="entry name" value="APP-Binding"/>
</dbReference>
<dbReference type="GO" id="GO:0005886">
    <property type="term" value="C:plasma membrane"/>
    <property type="evidence" value="ECO:0007669"/>
    <property type="project" value="TreeGrafter"/>
</dbReference>
<dbReference type="OrthoDB" id="10059177at2759"/>